<dbReference type="AlphaFoldDB" id="N9FDG3"/>
<keyword evidence="4" id="KW-1185">Reference proteome</keyword>
<evidence type="ECO:0000256" key="1">
    <source>
        <dbReference type="ARBA" id="ARBA00006594"/>
    </source>
</evidence>
<dbReference type="Proteomes" id="UP000017670">
    <property type="component" value="Unassembled WGS sequence"/>
</dbReference>
<name>N9FDG3_9GAMM</name>
<reference evidence="3 4" key="1">
    <citation type="submission" date="2013-02" db="EMBL/GenBank/DDBJ databases">
        <title>The Genome Sequence of Acinetobacter beijerinckii CIP 110307.</title>
        <authorList>
            <consortium name="The Broad Institute Genome Sequencing Platform"/>
            <consortium name="The Broad Institute Genome Sequencing Center for Infectious Disease"/>
            <person name="Cerqueira G."/>
            <person name="Feldgarden M."/>
            <person name="Courvalin P."/>
            <person name="Perichon B."/>
            <person name="Grillot-Courvalin C."/>
            <person name="Clermont D."/>
            <person name="Rocha E."/>
            <person name="Yoon E.-J."/>
            <person name="Nemec A."/>
            <person name="Walker B."/>
            <person name="Young S.K."/>
            <person name="Zeng Q."/>
            <person name="Gargeya S."/>
            <person name="Fitzgerald M."/>
            <person name="Haas B."/>
            <person name="Abouelleil A."/>
            <person name="Alvarado L."/>
            <person name="Arachchi H.M."/>
            <person name="Berlin A.M."/>
            <person name="Chapman S.B."/>
            <person name="Dewar J."/>
            <person name="Goldberg J."/>
            <person name="Griggs A."/>
            <person name="Gujja S."/>
            <person name="Hansen M."/>
            <person name="Howarth C."/>
            <person name="Imamovic A."/>
            <person name="Larimer J."/>
            <person name="McCowan C."/>
            <person name="Murphy C."/>
            <person name="Neiman D."/>
            <person name="Pearson M."/>
            <person name="Priest M."/>
            <person name="Roberts A."/>
            <person name="Saif S."/>
            <person name="Shea T."/>
            <person name="Sisk P."/>
            <person name="Sykes S."/>
            <person name="Wortman J."/>
            <person name="Nusbaum C."/>
            <person name="Birren B."/>
        </authorList>
    </citation>
    <scope>NUCLEOTIDE SEQUENCE [LARGE SCALE GENOMIC DNA]</scope>
    <source>
        <strain evidence="3 4">CIP 110307</strain>
    </source>
</reference>
<evidence type="ECO:0000313" key="3">
    <source>
        <dbReference type="EMBL" id="ENW02921.1"/>
    </source>
</evidence>
<sequence>MNSHVNLCQQVSHSRIENLKANFKEVFMSFDRSKNRYEVFKDFVLCSAYALRNSLQGIHKSFLVQELEDDFIKINAKYKREDQLKIPELFHLMKELMEAYAVPHDVLGEFFMEFELGSSHNGQHFTPSGISDLMAMVHGENIADKIKTNGFITVSDPACGASSTLLAVVKQVILQGFNPFHHMYVEGVDIDRLVALMSYIQLTLWHVPAKIFVGDSLTLKYREEWITPAYVLGGWKSKLN</sequence>
<feature type="domain" description="DNA methylase adenine-specific" evidence="2">
    <location>
        <begin position="118"/>
        <end position="220"/>
    </location>
</feature>
<dbReference type="Gene3D" id="3.40.50.150">
    <property type="entry name" value="Vaccinia Virus protein VP39"/>
    <property type="match status" value="1"/>
</dbReference>
<gene>
    <name evidence="3" type="ORF">F933_03327</name>
</gene>
<dbReference type="PATRIC" id="fig|1217648.3.peg.3237"/>
<dbReference type="SUPFAM" id="SSF53335">
    <property type="entry name" value="S-adenosyl-L-methionine-dependent methyltransferases"/>
    <property type="match status" value="1"/>
</dbReference>
<dbReference type="RefSeq" id="WP_005063278.1">
    <property type="nucleotide sequence ID" value="NZ_KB849767.1"/>
</dbReference>
<dbReference type="InterPro" id="IPR029063">
    <property type="entry name" value="SAM-dependent_MTases_sf"/>
</dbReference>
<evidence type="ECO:0000259" key="2">
    <source>
        <dbReference type="Pfam" id="PF02384"/>
    </source>
</evidence>
<dbReference type="HOGENOM" id="CLU_072010_3_0_6"/>
<proteinExistence type="inferred from homology"/>
<dbReference type="eggNOG" id="COG0286">
    <property type="taxonomic scope" value="Bacteria"/>
</dbReference>
<dbReference type="GeneID" id="29858241"/>
<evidence type="ECO:0000313" key="4">
    <source>
        <dbReference type="Proteomes" id="UP000017670"/>
    </source>
</evidence>
<comment type="similarity">
    <text evidence="1">Belongs to the N(4)/N(6)-methyltransferase family.</text>
</comment>
<dbReference type="EMBL" id="APQL01000013">
    <property type="protein sequence ID" value="ENW02921.1"/>
    <property type="molecule type" value="Genomic_DNA"/>
</dbReference>
<organism evidence="3 4">
    <name type="scientific">Acinetobacter beijerinckii CIP 110307</name>
    <dbReference type="NCBI Taxonomy" id="1217648"/>
    <lineage>
        <taxon>Bacteria</taxon>
        <taxon>Pseudomonadati</taxon>
        <taxon>Pseudomonadota</taxon>
        <taxon>Gammaproteobacteria</taxon>
        <taxon>Moraxellales</taxon>
        <taxon>Moraxellaceae</taxon>
        <taxon>Acinetobacter</taxon>
    </lineage>
</organism>
<dbReference type="InterPro" id="IPR003356">
    <property type="entry name" value="DNA_methylase_A-5"/>
</dbReference>
<dbReference type="Pfam" id="PF02384">
    <property type="entry name" value="N6_Mtase"/>
    <property type="match status" value="1"/>
</dbReference>
<protein>
    <recommendedName>
        <fullName evidence="2">DNA methylase adenine-specific domain-containing protein</fullName>
    </recommendedName>
</protein>
<dbReference type="GO" id="GO:0003677">
    <property type="term" value="F:DNA binding"/>
    <property type="evidence" value="ECO:0007669"/>
    <property type="project" value="InterPro"/>
</dbReference>
<comment type="caution">
    <text evidence="3">The sequence shown here is derived from an EMBL/GenBank/DDBJ whole genome shotgun (WGS) entry which is preliminary data.</text>
</comment>
<accession>N9FDG3</accession>
<dbReference type="STRING" id="262668.GCA_000931715_00099"/>
<dbReference type="GO" id="GO:0008170">
    <property type="term" value="F:N-methyltransferase activity"/>
    <property type="evidence" value="ECO:0007669"/>
    <property type="project" value="InterPro"/>
</dbReference>